<dbReference type="PATRIC" id="fig|1286635.3.peg.3012"/>
<dbReference type="GO" id="GO:0008773">
    <property type="term" value="F:[protein-PII] uridylyltransferase activity"/>
    <property type="evidence" value="ECO:0007669"/>
    <property type="project" value="InterPro"/>
</dbReference>
<dbReference type="InterPro" id="IPR018821">
    <property type="entry name" value="DUF294_put_nucleoTrafse_sb-bd"/>
</dbReference>
<dbReference type="CDD" id="cd05401">
    <property type="entry name" value="NT_GlnE_GlnD_like"/>
    <property type="match status" value="1"/>
</dbReference>
<dbReference type="SUPFAM" id="SSF51206">
    <property type="entry name" value="cAMP-binding domain-like"/>
    <property type="match status" value="1"/>
</dbReference>
<dbReference type="CDD" id="cd00038">
    <property type="entry name" value="CAP_ED"/>
    <property type="match status" value="1"/>
</dbReference>
<dbReference type="OrthoDB" id="9808528at2"/>
<name>S0G4P2_9BACT</name>
<gene>
    <name evidence="5" type="ORF">Dpo_6c01400</name>
</gene>
<protein>
    <submittedName>
        <fullName evidence="5">Cyclic nucleotide-binding protein</fullName>
    </submittedName>
</protein>
<organism evidence="5 6">
    <name type="scientific">Desulfotignum phosphitoxidans DSM 13687</name>
    <dbReference type="NCBI Taxonomy" id="1286635"/>
    <lineage>
        <taxon>Bacteria</taxon>
        <taxon>Pseudomonadati</taxon>
        <taxon>Thermodesulfobacteriota</taxon>
        <taxon>Desulfobacteria</taxon>
        <taxon>Desulfobacterales</taxon>
        <taxon>Desulfobacteraceae</taxon>
        <taxon>Desulfotignum</taxon>
    </lineage>
</organism>
<evidence type="ECO:0000313" key="5">
    <source>
        <dbReference type="EMBL" id="EMS78941.1"/>
    </source>
</evidence>
<dbReference type="Pfam" id="PF03445">
    <property type="entry name" value="DUF294"/>
    <property type="match status" value="1"/>
</dbReference>
<dbReference type="PANTHER" id="PTHR43080">
    <property type="entry name" value="CBS DOMAIN-CONTAINING PROTEIN CBSX3, MITOCHONDRIAL"/>
    <property type="match status" value="1"/>
</dbReference>
<evidence type="ECO:0000256" key="2">
    <source>
        <dbReference type="PROSITE-ProRule" id="PRU00703"/>
    </source>
</evidence>
<dbReference type="InterPro" id="IPR005105">
    <property type="entry name" value="GlnD_Uridyltrans_N"/>
</dbReference>
<dbReference type="RefSeq" id="WP_006966781.1">
    <property type="nucleotide sequence ID" value="NZ_APJX01000006.1"/>
</dbReference>
<dbReference type="Pfam" id="PF00027">
    <property type="entry name" value="cNMP_binding"/>
    <property type="match status" value="1"/>
</dbReference>
<dbReference type="SMART" id="SM00100">
    <property type="entry name" value="cNMP"/>
    <property type="match status" value="1"/>
</dbReference>
<dbReference type="Gene3D" id="2.60.120.10">
    <property type="entry name" value="Jelly Rolls"/>
    <property type="match status" value="1"/>
</dbReference>
<dbReference type="InterPro" id="IPR051257">
    <property type="entry name" value="Diverse_CBS-Domain"/>
</dbReference>
<dbReference type="InterPro" id="IPR018490">
    <property type="entry name" value="cNMP-bd_dom_sf"/>
</dbReference>
<dbReference type="InterPro" id="IPR046342">
    <property type="entry name" value="CBS_dom_sf"/>
</dbReference>
<reference evidence="5 6" key="1">
    <citation type="journal article" date="2013" name="Genome Announc.">
        <title>Draft Genome Sequence of Desulfotignum phosphitoxidans DSM 13687 Strain FiPS-3.</title>
        <authorList>
            <person name="Poehlein A."/>
            <person name="Daniel R."/>
            <person name="Simeonova D.D."/>
        </authorList>
    </citation>
    <scope>NUCLEOTIDE SEQUENCE [LARGE SCALE GENOMIC DNA]</scope>
    <source>
        <strain evidence="5 6">DSM 13687</strain>
    </source>
</reference>
<dbReference type="SUPFAM" id="SSF54631">
    <property type="entry name" value="CBS-domain pair"/>
    <property type="match status" value="1"/>
</dbReference>
<dbReference type="PANTHER" id="PTHR43080:SF2">
    <property type="entry name" value="CBS DOMAIN-CONTAINING PROTEIN"/>
    <property type="match status" value="1"/>
</dbReference>
<feature type="domain" description="Cyclic nucleotide-binding" evidence="3">
    <location>
        <begin position="17"/>
        <end position="115"/>
    </location>
</feature>
<dbReference type="CDD" id="cd04587">
    <property type="entry name" value="CBS_pair_CAP-ED_NT_Pol-beta-like_DUF294_assoc"/>
    <property type="match status" value="1"/>
</dbReference>
<evidence type="ECO:0000259" key="3">
    <source>
        <dbReference type="PROSITE" id="PS50042"/>
    </source>
</evidence>
<dbReference type="AlphaFoldDB" id="S0G4P2"/>
<dbReference type="SMART" id="SM00116">
    <property type="entry name" value="CBS"/>
    <property type="match status" value="2"/>
</dbReference>
<keyword evidence="6" id="KW-1185">Reference proteome</keyword>
<dbReference type="Gene3D" id="3.10.580.10">
    <property type="entry name" value="CBS-domain"/>
    <property type="match status" value="1"/>
</dbReference>
<dbReference type="Pfam" id="PF00571">
    <property type="entry name" value="CBS"/>
    <property type="match status" value="2"/>
</dbReference>
<sequence length="635" mass="71254">MEIELVEIRDHLFSHPPFRNLPRHVVDDLVPHIEVSYYQAGTMILEKGQDNHYLFFIRSGAVEILRSSGELYIQMGEGECFGQFSLLRKKKVRYPARAIEDSLLYKIPDAPFQELADTYDRFADFMEEEHSVRLKNALGRAGQASGNPLMISKIHKLIPRKIITASPDISIQQAAVIMTQNRVSSLVLVPENPEQDPSPVTGLITDRDLRKRAIVPGLPLSTPVRQVMSTDVITLPAGAYAFEAMLTMMRHNLHHLPVLDGNRPIGVVTVADLVRYESHGSVYLVGDIFRQKDVDGLADMAPKIRQLFIQLVNEDASSHTISAIVSRMGISISQRLLQLGEKKLGPPPVPYCLLALGSMARDEMTLVTDQDNAFVMDDTFDPNVHDPYFKALAHFLSDGLNQCGYPYCTGDIMATHSRWRQPLSVWKTYFSDWIDQPEPEALLHASIFFDLEGIFGETGLAGQLKQLLLEKAPDSPRFLACLARNALLRKPPLGFFRKFVLEHDGKHHKTFNLKRRGSAPISDLARVHALACGAVPINTRERLLRVKETSLLAEGVGDDLLDALELICMVRIRHQARQAESGAAVDNNVIPESLSSFERNHLKDAFQIVSQAQSFLRYRYNVSPAMQTRVRTGPK</sequence>
<feature type="domain" description="CBS" evidence="4">
    <location>
        <begin position="228"/>
        <end position="284"/>
    </location>
</feature>
<dbReference type="InterPro" id="IPR014710">
    <property type="entry name" value="RmlC-like_jellyroll"/>
</dbReference>
<dbReference type="PROSITE" id="PS50042">
    <property type="entry name" value="CNMP_BINDING_3"/>
    <property type="match status" value="1"/>
</dbReference>
<evidence type="ECO:0000259" key="4">
    <source>
        <dbReference type="PROSITE" id="PS51371"/>
    </source>
</evidence>
<accession>S0G4P2</accession>
<proteinExistence type="predicted"/>
<dbReference type="Proteomes" id="UP000014216">
    <property type="component" value="Unassembled WGS sequence"/>
</dbReference>
<feature type="domain" description="CBS" evidence="4">
    <location>
        <begin position="157"/>
        <end position="220"/>
    </location>
</feature>
<keyword evidence="1 2" id="KW-0129">CBS domain</keyword>
<dbReference type="EMBL" id="APJX01000006">
    <property type="protein sequence ID" value="EMS78941.1"/>
    <property type="molecule type" value="Genomic_DNA"/>
</dbReference>
<evidence type="ECO:0000313" key="6">
    <source>
        <dbReference type="Proteomes" id="UP000014216"/>
    </source>
</evidence>
<evidence type="ECO:0000256" key="1">
    <source>
        <dbReference type="ARBA" id="ARBA00023122"/>
    </source>
</evidence>
<dbReference type="InterPro" id="IPR000595">
    <property type="entry name" value="cNMP-bd_dom"/>
</dbReference>
<dbReference type="PROSITE" id="PS51371">
    <property type="entry name" value="CBS"/>
    <property type="match status" value="2"/>
</dbReference>
<comment type="caution">
    <text evidence="5">The sequence shown here is derived from an EMBL/GenBank/DDBJ whole genome shotgun (WGS) entry which is preliminary data.</text>
</comment>
<dbReference type="Pfam" id="PF10335">
    <property type="entry name" value="DUF294_C"/>
    <property type="match status" value="1"/>
</dbReference>
<dbReference type="InterPro" id="IPR000644">
    <property type="entry name" value="CBS_dom"/>
</dbReference>